<dbReference type="GO" id="GO:0008757">
    <property type="term" value="F:S-adenosylmethionine-dependent methyltransferase activity"/>
    <property type="evidence" value="ECO:0007669"/>
    <property type="project" value="InterPro"/>
</dbReference>
<gene>
    <name evidence="5" type="ORF">FKX85_11295</name>
</gene>
<evidence type="ECO:0000256" key="4">
    <source>
        <dbReference type="ARBA" id="ARBA00022691"/>
    </source>
</evidence>
<evidence type="ECO:0000256" key="2">
    <source>
        <dbReference type="ARBA" id="ARBA00022603"/>
    </source>
</evidence>
<dbReference type="RefSeq" id="WP_141614833.1">
    <property type="nucleotide sequence ID" value="NZ_CP041253.1"/>
</dbReference>
<reference evidence="5 6" key="1">
    <citation type="submission" date="2019-06" db="EMBL/GenBank/DDBJ databases">
        <title>Echinicola alkalisoli sp. nov. isolated from saline soil.</title>
        <authorList>
            <person name="Sun J.-Q."/>
            <person name="Xu L."/>
        </authorList>
    </citation>
    <scope>NUCLEOTIDE SEQUENCE [LARGE SCALE GENOMIC DNA]</scope>
    <source>
        <strain evidence="5 6">LN3S3</strain>
    </source>
</reference>
<sequence>MYPSLDENYWLSRYQQNQIGWDAGEVTIPLKQYLDQFHDYGVEILIPGAGNAHEAAYAFQKGFQHVHVLDIADEPLNRFQHRYPQFPTAHLHHENFFDHRGQYDLILEQTFFCALCPNLRNDYVKKMAQLLKPDGMLVGLLFDVQFGRNEPPFGGTKEEYVNVFSNALEILKLEPCYNSIGPRRGKELFLMAKRPSGHQ</sequence>
<name>A0A514CID7_9BACT</name>
<dbReference type="Gene3D" id="3.40.50.150">
    <property type="entry name" value="Vaccinia Virus protein VP39"/>
    <property type="match status" value="1"/>
</dbReference>
<organism evidence="5 6">
    <name type="scientific">Echinicola soli</name>
    <dbReference type="NCBI Taxonomy" id="2591634"/>
    <lineage>
        <taxon>Bacteria</taxon>
        <taxon>Pseudomonadati</taxon>
        <taxon>Bacteroidota</taxon>
        <taxon>Cytophagia</taxon>
        <taxon>Cytophagales</taxon>
        <taxon>Cyclobacteriaceae</taxon>
        <taxon>Echinicola</taxon>
    </lineage>
</organism>
<dbReference type="CDD" id="cd02440">
    <property type="entry name" value="AdoMet_MTases"/>
    <property type="match status" value="1"/>
</dbReference>
<dbReference type="PROSITE" id="PS51585">
    <property type="entry name" value="SAM_MT_TPMT"/>
    <property type="match status" value="1"/>
</dbReference>
<proteinExistence type="predicted"/>
<dbReference type="OrthoDB" id="9778208at2"/>
<dbReference type="GO" id="GO:0032259">
    <property type="term" value="P:methylation"/>
    <property type="evidence" value="ECO:0007669"/>
    <property type="project" value="UniProtKB-KW"/>
</dbReference>
<protein>
    <submittedName>
        <fullName evidence="5">Methyltransferase domain-containing protein</fullName>
    </submittedName>
</protein>
<keyword evidence="3 5" id="KW-0808">Transferase</keyword>
<keyword evidence="1" id="KW-0597">Phosphoprotein</keyword>
<dbReference type="InterPro" id="IPR029063">
    <property type="entry name" value="SAM-dependent_MTases_sf"/>
</dbReference>
<dbReference type="Proteomes" id="UP000316614">
    <property type="component" value="Chromosome"/>
</dbReference>
<dbReference type="PANTHER" id="PTHR32183:SF6">
    <property type="entry name" value="CYSTEINE SULFINATE DESULFINASE_CYSTEINE DESULFURASE AND RELATED ENZYMES"/>
    <property type="match status" value="1"/>
</dbReference>
<evidence type="ECO:0000256" key="3">
    <source>
        <dbReference type="ARBA" id="ARBA00022679"/>
    </source>
</evidence>
<dbReference type="PANTHER" id="PTHR32183">
    <property type="match status" value="1"/>
</dbReference>
<keyword evidence="6" id="KW-1185">Reference proteome</keyword>
<keyword evidence="4" id="KW-0949">S-adenosyl-L-methionine</keyword>
<evidence type="ECO:0000313" key="5">
    <source>
        <dbReference type="EMBL" id="QDH79591.1"/>
    </source>
</evidence>
<dbReference type="InterPro" id="IPR008854">
    <property type="entry name" value="TPMT"/>
</dbReference>
<dbReference type="EMBL" id="CP041253">
    <property type="protein sequence ID" value="QDH79591.1"/>
    <property type="molecule type" value="Genomic_DNA"/>
</dbReference>
<dbReference type="Pfam" id="PF05724">
    <property type="entry name" value="TPMT"/>
    <property type="match status" value="1"/>
</dbReference>
<evidence type="ECO:0000313" key="6">
    <source>
        <dbReference type="Proteomes" id="UP000316614"/>
    </source>
</evidence>
<keyword evidence="2 5" id="KW-0489">Methyltransferase</keyword>
<dbReference type="AlphaFoldDB" id="A0A514CID7"/>
<evidence type="ECO:0000256" key="1">
    <source>
        <dbReference type="ARBA" id="ARBA00022553"/>
    </source>
</evidence>
<dbReference type="SUPFAM" id="SSF53335">
    <property type="entry name" value="S-adenosyl-L-methionine-dependent methyltransferases"/>
    <property type="match status" value="1"/>
</dbReference>
<accession>A0A514CID7</accession>
<dbReference type="KEGG" id="echi:FKX85_11295"/>